<organism evidence="1 2">
    <name type="scientific">Hufsiella arboris</name>
    <dbReference type="NCBI Taxonomy" id="2695275"/>
    <lineage>
        <taxon>Bacteria</taxon>
        <taxon>Pseudomonadati</taxon>
        <taxon>Bacteroidota</taxon>
        <taxon>Sphingobacteriia</taxon>
        <taxon>Sphingobacteriales</taxon>
        <taxon>Sphingobacteriaceae</taxon>
        <taxon>Hufsiella</taxon>
    </lineage>
</organism>
<accession>A0A7K1YH15</accession>
<sequence length="86" mass="10037">MAVHYGKAEIDNEKVTIDLTKRNLQFYLNDLKSYKKVNYKNGPVLYLKSNTKKIRIEANNNFCDSTDFKIFMEDLVNLLDLNKNAS</sequence>
<dbReference type="EMBL" id="WVHT01000031">
    <property type="protein sequence ID" value="MXV53349.1"/>
    <property type="molecule type" value="Genomic_DNA"/>
</dbReference>
<dbReference type="AlphaFoldDB" id="A0A7K1YH15"/>
<comment type="caution">
    <text evidence="1">The sequence shown here is derived from an EMBL/GenBank/DDBJ whole genome shotgun (WGS) entry which is preliminary data.</text>
</comment>
<evidence type="ECO:0000313" key="2">
    <source>
        <dbReference type="Proteomes" id="UP000466586"/>
    </source>
</evidence>
<name>A0A7K1YH15_9SPHI</name>
<gene>
    <name evidence="1" type="ORF">GS399_20510</name>
</gene>
<proteinExistence type="predicted"/>
<evidence type="ECO:0000313" key="1">
    <source>
        <dbReference type="EMBL" id="MXV53349.1"/>
    </source>
</evidence>
<dbReference type="Proteomes" id="UP000466586">
    <property type="component" value="Unassembled WGS sequence"/>
</dbReference>
<keyword evidence="2" id="KW-1185">Reference proteome</keyword>
<protein>
    <submittedName>
        <fullName evidence="1">Uncharacterized protein</fullName>
    </submittedName>
</protein>
<reference evidence="1 2" key="1">
    <citation type="submission" date="2019-11" db="EMBL/GenBank/DDBJ databases">
        <title>Pedobacter sp. HMF7647 Genome sequencing and assembly.</title>
        <authorList>
            <person name="Kang H."/>
            <person name="Kim H."/>
            <person name="Joh K."/>
        </authorList>
    </citation>
    <scope>NUCLEOTIDE SEQUENCE [LARGE SCALE GENOMIC DNA]</scope>
    <source>
        <strain evidence="1 2">HMF7647</strain>
    </source>
</reference>